<dbReference type="SMART" id="SM00267">
    <property type="entry name" value="GGDEF"/>
    <property type="match status" value="1"/>
</dbReference>
<feature type="compositionally biased region" description="Basic and acidic residues" evidence="1">
    <location>
        <begin position="359"/>
        <end position="370"/>
    </location>
</feature>
<protein>
    <submittedName>
        <fullName evidence="4">Diguanylate cyclase (GGDEF)-like protein</fullName>
    </submittedName>
</protein>
<dbReference type="Pfam" id="PF00990">
    <property type="entry name" value="GGDEF"/>
    <property type="match status" value="1"/>
</dbReference>
<keyword evidence="5" id="KW-1185">Reference proteome</keyword>
<organism evidence="4 5">
    <name type="scientific">Quadrisphaera granulorum</name>
    <dbReference type="NCBI Taxonomy" id="317664"/>
    <lineage>
        <taxon>Bacteria</taxon>
        <taxon>Bacillati</taxon>
        <taxon>Actinomycetota</taxon>
        <taxon>Actinomycetes</taxon>
        <taxon>Kineosporiales</taxon>
        <taxon>Kineosporiaceae</taxon>
        <taxon>Quadrisphaera</taxon>
    </lineage>
</organism>
<dbReference type="PANTHER" id="PTHR46663">
    <property type="entry name" value="DIGUANYLATE CYCLASE DGCT-RELATED"/>
    <property type="match status" value="1"/>
</dbReference>
<dbReference type="RefSeq" id="WP_281270594.1">
    <property type="nucleotide sequence ID" value="NZ_QGDQ01000017.1"/>
</dbReference>
<comment type="caution">
    <text evidence="4">The sequence shown here is derived from an EMBL/GenBank/DDBJ whole genome shotgun (WGS) entry which is preliminary data.</text>
</comment>
<dbReference type="InterPro" id="IPR052163">
    <property type="entry name" value="DGC-Regulatory_Protein"/>
</dbReference>
<evidence type="ECO:0000313" key="5">
    <source>
        <dbReference type="Proteomes" id="UP000245469"/>
    </source>
</evidence>
<gene>
    <name evidence="4" type="ORF">BXY45_11719</name>
</gene>
<dbReference type="CDD" id="cd01949">
    <property type="entry name" value="GGDEF"/>
    <property type="match status" value="1"/>
</dbReference>
<name>A0A316ARP1_9ACTN</name>
<dbReference type="InterPro" id="IPR043128">
    <property type="entry name" value="Rev_trsase/Diguanyl_cyclase"/>
</dbReference>
<keyword evidence="2" id="KW-0812">Transmembrane</keyword>
<feature type="region of interest" description="Disordered" evidence="1">
    <location>
        <begin position="351"/>
        <end position="381"/>
    </location>
</feature>
<keyword evidence="2" id="KW-1133">Transmembrane helix</keyword>
<dbReference type="PROSITE" id="PS50887">
    <property type="entry name" value="GGDEF"/>
    <property type="match status" value="1"/>
</dbReference>
<feature type="domain" description="GGDEF" evidence="3">
    <location>
        <begin position="229"/>
        <end position="362"/>
    </location>
</feature>
<dbReference type="Proteomes" id="UP000245469">
    <property type="component" value="Unassembled WGS sequence"/>
</dbReference>
<feature type="transmembrane region" description="Helical" evidence="2">
    <location>
        <begin position="45"/>
        <end position="63"/>
    </location>
</feature>
<feature type="transmembrane region" description="Helical" evidence="2">
    <location>
        <begin position="121"/>
        <end position="141"/>
    </location>
</feature>
<dbReference type="SUPFAM" id="SSF55073">
    <property type="entry name" value="Nucleotide cyclase"/>
    <property type="match status" value="1"/>
</dbReference>
<feature type="transmembrane region" description="Helical" evidence="2">
    <location>
        <begin position="70"/>
        <end position="90"/>
    </location>
</feature>
<proteinExistence type="predicted"/>
<dbReference type="InterPro" id="IPR029787">
    <property type="entry name" value="Nucleotide_cyclase"/>
</dbReference>
<evidence type="ECO:0000256" key="2">
    <source>
        <dbReference type="SAM" id="Phobius"/>
    </source>
</evidence>
<dbReference type="PANTHER" id="PTHR46663:SF2">
    <property type="entry name" value="GGDEF DOMAIN-CONTAINING PROTEIN"/>
    <property type="match status" value="1"/>
</dbReference>
<feature type="transmembrane region" description="Helical" evidence="2">
    <location>
        <begin position="147"/>
        <end position="171"/>
    </location>
</feature>
<dbReference type="EMBL" id="QGDQ01000017">
    <property type="protein sequence ID" value="PWJ52767.1"/>
    <property type="molecule type" value="Genomic_DNA"/>
</dbReference>
<accession>A0A316ARP1</accession>
<evidence type="ECO:0000313" key="4">
    <source>
        <dbReference type="EMBL" id="PWJ52767.1"/>
    </source>
</evidence>
<dbReference type="InterPro" id="IPR000160">
    <property type="entry name" value="GGDEF_dom"/>
</dbReference>
<dbReference type="Gene3D" id="3.30.70.270">
    <property type="match status" value="1"/>
</dbReference>
<reference evidence="4 5" key="1">
    <citation type="submission" date="2018-03" db="EMBL/GenBank/DDBJ databases">
        <title>Genomic Encyclopedia of Archaeal and Bacterial Type Strains, Phase II (KMG-II): from individual species to whole genera.</title>
        <authorList>
            <person name="Goeker M."/>
        </authorList>
    </citation>
    <scope>NUCLEOTIDE SEQUENCE [LARGE SCALE GENOMIC DNA]</scope>
    <source>
        <strain evidence="4 5">DSM 44889</strain>
    </source>
</reference>
<evidence type="ECO:0000256" key="1">
    <source>
        <dbReference type="SAM" id="MobiDB-lite"/>
    </source>
</evidence>
<sequence>MPLPRALRTSRFRTVLRTLASALTAPALAVCFGALTERLGVQTRLGAAVTVALVLAASGTPWLRGRLERLTTSTGGVALNVTYLALLAALLAPLGLTALVPTACTMVAIHAVVIRPTRRRTLAVMASVVGVSAASMGAQWLGIVDGLLPAGATAVVAAGTLLFCLPTLGIASRLSRQTLRAAEALEAERQVHVAELEGLALLDPLTGLLSRRGLAAPLGRAATDASPHRRSALLFLDLDGFKPVNDVHGHAAGDALLVVVAERLLASVRPADCVGRTGGDEFVIVLEGIAADDEAHAVAERVRGEVPLPVLLPDGSSVSVGASVGVAVVDHPVSTEELLAAADAAMYEMKRASRSRRNAPHDGAQDDAHDGAQGNTREPLL</sequence>
<keyword evidence="2" id="KW-0472">Membrane</keyword>
<evidence type="ECO:0000259" key="3">
    <source>
        <dbReference type="PROSITE" id="PS50887"/>
    </source>
</evidence>
<dbReference type="NCBIfam" id="TIGR00254">
    <property type="entry name" value="GGDEF"/>
    <property type="match status" value="1"/>
</dbReference>
<dbReference type="AlphaFoldDB" id="A0A316ARP1"/>